<keyword evidence="3" id="KW-1185">Reference proteome</keyword>
<evidence type="ECO:0000313" key="3">
    <source>
        <dbReference type="Proteomes" id="UP000030765"/>
    </source>
</evidence>
<name>A0A084WLX4_ANOSI</name>
<reference evidence="1 3" key="1">
    <citation type="journal article" date="2014" name="BMC Genomics">
        <title>Genome sequence of Anopheles sinensis provides insight into genetics basis of mosquito competence for malaria parasites.</title>
        <authorList>
            <person name="Zhou D."/>
            <person name="Zhang D."/>
            <person name="Ding G."/>
            <person name="Shi L."/>
            <person name="Hou Q."/>
            <person name="Ye Y."/>
            <person name="Xu Y."/>
            <person name="Zhou H."/>
            <person name="Xiong C."/>
            <person name="Li S."/>
            <person name="Yu J."/>
            <person name="Hong S."/>
            <person name="Yu X."/>
            <person name="Zou P."/>
            <person name="Chen C."/>
            <person name="Chang X."/>
            <person name="Wang W."/>
            <person name="Lv Y."/>
            <person name="Sun Y."/>
            <person name="Ma L."/>
            <person name="Shen B."/>
            <person name="Zhu C."/>
        </authorList>
    </citation>
    <scope>NUCLEOTIDE SEQUENCE [LARGE SCALE GENOMIC DNA]</scope>
</reference>
<gene>
    <name evidence="1" type="ORF">ZHAS_00019483</name>
</gene>
<dbReference type="EMBL" id="ATLV01024313">
    <property type="status" value="NOT_ANNOTATED_CDS"/>
    <property type="molecule type" value="Genomic_DNA"/>
</dbReference>
<dbReference type="AlphaFoldDB" id="A0A084WLX4"/>
<dbReference type="Proteomes" id="UP000030765">
    <property type="component" value="Unassembled WGS sequence"/>
</dbReference>
<proteinExistence type="predicted"/>
<reference evidence="2" key="2">
    <citation type="submission" date="2020-05" db="UniProtKB">
        <authorList>
            <consortium name="EnsemblMetazoa"/>
        </authorList>
    </citation>
    <scope>IDENTIFICATION</scope>
</reference>
<evidence type="ECO:0000313" key="2">
    <source>
        <dbReference type="EnsemblMetazoa" id="ASIC019483-PA"/>
    </source>
</evidence>
<dbReference type="EnsemblMetazoa" id="ASIC019483-RA">
    <property type="protein sequence ID" value="ASIC019483-PA"/>
    <property type="gene ID" value="ASIC019483"/>
</dbReference>
<accession>A0A084WLX4</accession>
<organism evidence="1">
    <name type="scientific">Anopheles sinensis</name>
    <name type="common">Mosquito</name>
    <dbReference type="NCBI Taxonomy" id="74873"/>
    <lineage>
        <taxon>Eukaryota</taxon>
        <taxon>Metazoa</taxon>
        <taxon>Ecdysozoa</taxon>
        <taxon>Arthropoda</taxon>
        <taxon>Hexapoda</taxon>
        <taxon>Insecta</taxon>
        <taxon>Pterygota</taxon>
        <taxon>Neoptera</taxon>
        <taxon>Endopterygota</taxon>
        <taxon>Diptera</taxon>
        <taxon>Nematocera</taxon>
        <taxon>Culicoidea</taxon>
        <taxon>Culicidae</taxon>
        <taxon>Anophelinae</taxon>
        <taxon>Anopheles</taxon>
    </lineage>
</organism>
<protein>
    <submittedName>
        <fullName evidence="1 2">Uncharacterized protein</fullName>
    </submittedName>
</protein>
<sequence>MKPSGDENSSRAPYSQGLSYVISLRMIVNEPWLEAPMVDVHPTHVVVHCG</sequence>
<dbReference type="VEuPathDB" id="VectorBase:ASIC019483"/>
<evidence type="ECO:0000313" key="1">
    <source>
        <dbReference type="EMBL" id="KFB51218.1"/>
    </source>
</evidence>
<dbReference type="EMBL" id="KE525351">
    <property type="protein sequence ID" value="KFB51218.1"/>
    <property type="molecule type" value="Genomic_DNA"/>
</dbReference>